<keyword evidence="1" id="KW-0812">Transmembrane</keyword>
<keyword evidence="1" id="KW-1133">Transmembrane helix</keyword>
<evidence type="ECO:0000313" key="2">
    <source>
        <dbReference type="EMBL" id="MFD1718798.1"/>
    </source>
</evidence>
<feature type="transmembrane region" description="Helical" evidence="1">
    <location>
        <begin position="173"/>
        <end position="194"/>
    </location>
</feature>
<feature type="transmembrane region" description="Helical" evidence="1">
    <location>
        <begin position="147"/>
        <end position="166"/>
    </location>
</feature>
<organism evidence="2 3">
    <name type="scientific">Georgenia deserti</name>
    <dbReference type="NCBI Taxonomy" id="2093781"/>
    <lineage>
        <taxon>Bacteria</taxon>
        <taxon>Bacillati</taxon>
        <taxon>Actinomycetota</taxon>
        <taxon>Actinomycetes</taxon>
        <taxon>Micrococcales</taxon>
        <taxon>Bogoriellaceae</taxon>
        <taxon>Georgenia</taxon>
    </lineage>
</organism>
<sequence>MELLSAVAAWFGQAWQRSQPGPVPATDDAVLAGVGLAVLAAVAVPALWRRVRVGVTVVHELGHGLVGILCGRRFTGLVLRADMSGHAVTVGPARGPGRVISTWAGYPAPAVVGALLIRAAGTGWPGPVLGLATLVLVVSLVRVRSLYTAVVMLALIVATGAVWWWGSAELRGAVLLGVGVFLLAGAWRHLGALVTAPSPSSDAGVLARLTRVPAWLWVLSFAVVLAVATWSAVGPVLAAGAASGA</sequence>
<proteinExistence type="predicted"/>
<dbReference type="InterPro" id="IPR049500">
    <property type="entry name" value="Peptidase_M50B-like"/>
</dbReference>
<evidence type="ECO:0000313" key="3">
    <source>
        <dbReference type="Proteomes" id="UP001597277"/>
    </source>
</evidence>
<reference evidence="3" key="1">
    <citation type="journal article" date="2019" name="Int. J. Syst. Evol. Microbiol.">
        <title>The Global Catalogue of Microorganisms (GCM) 10K type strain sequencing project: providing services to taxonomists for standard genome sequencing and annotation.</title>
        <authorList>
            <consortium name="The Broad Institute Genomics Platform"/>
            <consortium name="The Broad Institute Genome Sequencing Center for Infectious Disease"/>
            <person name="Wu L."/>
            <person name="Ma J."/>
        </authorList>
    </citation>
    <scope>NUCLEOTIDE SEQUENCE [LARGE SCALE GENOMIC DNA]</scope>
    <source>
        <strain evidence="3">JCM 17130</strain>
    </source>
</reference>
<dbReference type="RefSeq" id="WP_388008429.1">
    <property type="nucleotide sequence ID" value="NZ_JBHUEE010000007.1"/>
</dbReference>
<keyword evidence="3" id="KW-1185">Reference proteome</keyword>
<dbReference type="Proteomes" id="UP001597277">
    <property type="component" value="Unassembled WGS sequence"/>
</dbReference>
<keyword evidence="1" id="KW-0472">Membrane</keyword>
<dbReference type="EMBL" id="JBHUEE010000007">
    <property type="protein sequence ID" value="MFD1718798.1"/>
    <property type="molecule type" value="Genomic_DNA"/>
</dbReference>
<protein>
    <submittedName>
        <fullName evidence="2">M50 family metallopeptidase</fullName>
    </submittedName>
</protein>
<comment type="caution">
    <text evidence="2">The sequence shown here is derived from an EMBL/GenBank/DDBJ whole genome shotgun (WGS) entry which is preliminary data.</text>
</comment>
<feature type="transmembrane region" description="Helical" evidence="1">
    <location>
        <begin position="30"/>
        <end position="48"/>
    </location>
</feature>
<feature type="transmembrane region" description="Helical" evidence="1">
    <location>
        <begin position="214"/>
        <end position="239"/>
    </location>
</feature>
<evidence type="ECO:0000256" key="1">
    <source>
        <dbReference type="SAM" id="Phobius"/>
    </source>
</evidence>
<accession>A0ABW4L7J4</accession>
<name>A0ABW4L7J4_9MICO</name>
<gene>
    <name evidence="2" type="ORF">ACFSE6_13200</name>
</gene>
<dbReference type="Pfam" id="PF13398">
    <property type="entry name" value="Peptidase_M50B"/>
    <property type="match status" value="1"/>
</dbReference>
<feature type="transmembrane region" description="Helical" evidence="1">
    <location>
        <begin position="124"/>
        <end position="141"/>
    </location>
</feature>